<evidence type="ECO:0000313" key="1">
    <source>
        <dbReference type="EMBL" id="AKF12447.1"/>
    </source>
</evidence>
<accession>A0A162CJF5</accession>
<gene>
    <name evidence="1" type="ORF">PDRPxv_50</name>
</gene>
<organism evidence="1 2">
    <name type="scientific">Mycobacterium phage PDRPxv</name>
    <dbReference type="NCBI Taxonomy" id="1640883"/>
    <lineage>
        <taxon>Viruses</taxon>
        <taxon>Duplodnaviria</taxon>
        <taxon>Heunggongvirae</taxon>
        <taxon>Uroviricota</taxon>
        <taxon>Caudoviricetes</taxon>
        <taxon>Bclasvirinae</taxon>
        <taxon>Pegunavirus</taxon>
        <taxon>Pegunavirus oline</taxon>
    </lineage>
</organism>
<sequence>MGMYLGIRVTVDVPDERVDKSDKGG</sequence>
<evidence type="ECO:0000313" key="2">
    <source>
        <dbReference type="Proteomes" id="UP000229270"/>
    </source>
</evidence>
<dbReference type="EMBL" id="KR029087">
    <property type="protein sequence ID" value="AKF12447.1"/>
    <property type="molecule type" value="Genomic_DNA"/>
</dbReference>
<protein>
    <submittedName>
        <fullName evidence="1">Uncharacterized protein</fullName>
    </submittedName>
</protein>
<reference evidence="1 2" key="1">
    <citation type="submission" date="2015-03" db="EMBL/GenBank/DDBJ databases">
        <title>Whole genome Sequence of Mycobacteriophages.</title>
        <authorList>
            <person name="Bajpai U."/>
        </authorList>
    </citation>
    <scope>NUCLEOTIDE SEQUENCE [LARGE SCALE GENOMIC DNA]</scope>
</reference>
<name>A0A162CJF5_9CAUD</name>
<dbReference type="Proteomes" id="UP000229270">
    <property type="component" value="Segment"/>
</dbReference>
<proteinExistence type="predicted"/>